<protein>
    <submittedName>
        <fullName evidence="2">Uncharacterized protein</fullName>
    </submittedName>
</protein>
<evidence type="ECO:0000313" key="2">
    <source>
        <dbReference type="EMBL" id="GAA5805440.1"/>
    </source>
</evidence>
<evidence type="ECO:0000313" key="3">
    <source>
        <dbReference type="Proteomes" id="UP001476247"/>
    </source>
</evidence>
<name>A0ABP9YEQ1_9FUNG</name>
<gene>
    <name evidence="2" type="ORF">HPULCUR_010956</name>
</gene>
<sequence length="70" mass="8025">MSIKYNEAVEEEEDSTEEPTEGPIEREDTEEKEVDFPSDLTVDHHPQRNAGYFLSHDTFGKVDEPKNGDN</sequence>
<feature type="region of interest" description="Disordered" evidence="1">
    <location>
        <begin position="1"/>
        <end position="70"/>
    </location>
</feature>
<dbReference type="Proteomes" id="UP001476247">
    <property type="component" value="Unassembled WGS sequence"/>
</dbReference>
<feature type="compositionally biased region" description="Acidic residues" evidence="1">
    <location>
        <begin position="8"/>
        <end position="20"/>
    </location>
</feature>
<dbReference type="EMBL" id="BAABUJ010000045">
    <property type="protein sequence ID" value="GAA5805440.1"/>
    <property type="molecule type" value="Genomic_DNA"/>
</dbReference>
<evidence type="ECO:0000256" key="1">
    <source>
        <dbReference type="SAM" id="MobiDB-lite"/>
    </source>
</evidence>
<accession>A0ABP9YEQ1</accession>
<proteinExistence type="predicted"/>
<organism evidence="2 3">
    <name type="scientific">Helicostylum pulchrum</name>
    <dbReference type="NCBI Taxonomy" id="562976"/>
    <lineage>
        <taxon>Eukaryota</taxon>
        <taxon>Fungi</taxon>
        <taxon>Fungi incertae sedis</taxon>
        <taxon>Mucoromycota</taxon>
        <taxon>Mucoromycotina</taxon>
        <taxon>Mucoromycetes</taxon>
        <taxon>Mucorales</taxon>
        <taxon>Mucorineae</taxon>
        <taxon>Mucoraceae</taxon>
        <taxon>Helicostylum</taxon>
    </lineage>
</organism>
<keyword evidence="3" id="KW-1185">Reference proteome</keyword>
<comment type="caution">
    <text evidence="2">The sequence shown here is derived from an EMBL/GenBank/DDBJ whole genome shotgun (WGS) entry which is preliminary data.</text>
</comment>
<reference evidence="2 3" key="1">
    <citation type="submission" date="2024-04" db="EMBL/GenBank/DDBJ databases">
        <title>genome sequences of Mucor flavus KT1a and Helicostylum pulchrum KT1b strains isolation_sourced from the surface of a dry-aged beef.</title>
        <authorList>
            <person name="Toyotome T."/>
            <person name="Hosono M."/>
            <person name="Torimaru M."/>
            <person name="Fukuda K."/>
            <person name="Mikami N."/>
        </authorList>
    </citation>
    <scope>NUCLEOTIDE SEQUENCE [LARGE SCALE GENOMIC DNA]</scope>
    <source>
        <strain evidence="2 3">KT1b</strain>
    </source>
</reference>
<feature type="compositionally biased region" description="Basic and acidic residues" evidence="1">
    <location>
        <begin position="58"/>
        <end position="70"/>
    </location>
</feature>